<dbReference type="GO" id="GO:0019344">
    <property type="term" value="P:cysteine biosynthetic process"/>
    <property type="evidence" value="ECO:0007669"/>
    <property type="project" value="UniProtKB-UniPathway"/>
</dbReference>
<evidence type="ECO:0000256" key="2">
    <source>
        <dbReference type="ARBA" id="ARBA00022898"/>
    </source>
</evidence>
<dbReference type="InParanoid" id="E3MFJ1"/>
<organism evidence="5">
    <name type="scientific">Caenorhabditis remanei</name>
    <name type="common">Caenorhabditis vulgaris</name>
    <dbReference type="NCBI Taxonomy" id="31234"/>
    <lineage>
        <taxon>Eukaryota</taxon>
        <taxon>Metazoa</taxon>
        <taxon>Ecdysozoa</taxon>
        <taxon>Nematoda</taxon>
        <taxon>Chromadorea</taxon>
        <taxon>Rhabditida</taxon>
        <taxon>Rhabditina</taxon>
        <taxon>Rhabditomorpha</taxon>
        <taxon>Rhabditoidea</taxon>
        <taxon>Rhabditidae</taxon>
        <taxon>Peloderinae</taxon>
        <taxon>Caenorhabditis</taxon>
    </lineage>
</organism>
<comment type="similarity">
    <text evidence="3">Belongs to the trans-sulfuration enzymes family.</text>
</comment>
<gene>
    <name evidence="4" type="ORF">CRE_20715</name>
</gene>
<dbReference type="OrthoDB" id="3512640at2759"/>
<dbReference type="STRING" id="31234.E3MFJ1"/>
<keyword evidence="2 3" id="KW-0663">Pyridoxal phosphate</keyword>
<dbReference type="Gene3D" id="3.40.640.10">
    <property type="entry name" value="Type I PLP-dependent aspartate aminotransferase-like (Major domain)"/>
    <property type="match status" value="1"/>
</dbReference>
<dbReference type="EMBL" id="DS268441">
    <property type="protein sequence ID" value="EFP01061.1"/>
    <property type="molecule type" value="Genomic_DNA"/>
</dbReference>
<comment type="cofactor">
    <cofactor evidence="1 3">
        <name>pyridoxal 5'-phosphate</name>
        <dbReference type="ChEBI" id="CHEBI:597326"/>
    </cofactor>
</comment>
<keyword evidence="5" id="KW-1185">Reference proteome</keyword>
<dbReference type="InterPro" id="IPR015421">
    <property type="entry name" value="PyrdxlP-dep_Trfase_major"/>
</dbReference>
<reference evidence="4" key="1">
    <citation type="submission" date="2007-07" db="EMBL/GenBank/DDBJ databases">
        <title>PCAP assembly of the Caenorhabditis remanei genome.</title>
        <authorList>
            <consortium name="The Caenorhabditis remanei Sequencing Consortium"/>
            <person name="Wilson R.K."/>
        </authorList>
    </citation>
    <scope>NUCLEOTIDE SEQUENCE [LARGE SCALE GENOMIC DNA]</scope>
    <source>
        <strain evidence="4">PB4641</strain>
    </source>
</reference>
<accession>E3MFJ1</accession>
<dbReference type="HOGENOM" id="CLU_1588046_0_0_1"/>
<dbReference type="SUPFAM" id="SSF53383">
    <property type="entry name" value="PLP-dependent transferases"/>
    <property type="match status" value="1"/>
</dbReference>
<proteinExistence type="inferred from homology"/>
<evidence type="ECO:0000256" key="3">
    <source>
        <dbReference type="RuleBase" id="RU362118"/>
    </source>
</evidence>
<evidence type="ECO:0000313" key="4">
    <source>
        <dbReference type="EMBL" id="EFP01061.1"/>
    </source>
</evidence>
<protein>
    <submittedName>
        <fullName evidence="4">Uncharacterized protein</fullName>
    </submittedName>
</protein>
<dbReference type="InterPro" id="IPR015424">
    <property type="entry name" value="PyrdxlP-dep_Trfase"/>
</dbReference>
<dbReference type="InterPro" id="IPR000277">
    <property type="entry name" value="Cys/Met-Metab_PyrdxlP-dep_enz"/>
</dbReference>
<name>E3MFJ1_CAERE</name>
<dbReference type="eggNOG" id="KOG0053">
    <property type="taxonomic scope" value="Eukaryota"/>
</dbReference>
<dbReference type="Proteomes" id="UP000008281">
    <property type="component" value="Unassembled WGS sequence"/>
</dbReference>
<evidence type="ECO:0000256" key="1">
    <source>
        <dbReference type="ARBA" id="ARBA00001933"/>
    </source>
</evidence>
<dbReference type="UniPathway" id="UPA00136">
    <property type="reaction ID" value="UER00202"/>
</dbReference>
<evidence type="ECO:0000313" key="5">
    <source>
        <dbReference type="Proteomes" id="UP000008281"/>
    </source>
</evidence>
<dbReference type="AlphaFoldDB" id="E3MFJ1"/>
<dbReference type="Pfam" id="PF01053">
    <property type="entry name" value="Cys_Met_Meta_PP"/>
    <property type="match status" value="1"/>
</dbReference>
<dbReference type="GO" id="GO:0019346">
    <property type="term" value="P:transsulfuration"/>
    <property type="evidence" value="ECO:0007669"/>
    <property type="project" value="InterPro"/>
</dbReference>
<dbReference type="GO" id="GO:0030170">
    <property type="term" value="F:pyridoxal phosphate binding"/>
    <property type="evidence" value="ECO:0007669"/>
    <property type="project" value="InterPro"/>
</dbReference>
<sequence>MKYRVRGVMVSMDAFQAFDGELWRKHIVVEVAFVDVEKEEEYFADAVEKAIRPNTKLIYFETIINPTMTIPDILRTIELAKNFLDPNRNEFQIRVVIDVPFASLSTFNLHVSVFSVLGGLHVFRDESRPDVAPELLRFGGRLAIKRNLTKVISFSSTFVSNSIFLSFT</sequence>